<comment type="similarity">
    <text evidence="1 3">Belongs to the type-B carboxylesterase/lipase family.</text>
</comment>
<dbReference type="InterPro" id="IPR019819">
    <property type="entry name" value="Carboxylesterase_B_CS"/>
</dbReference>
<reference evidence="5 6" key="1">
    <citation type="journal article" date="2018" name="Evol. Lett.">
        <title>Horizontal gene cluster transfer increased hallucinogenic mushroom diversity.</title>
        <authorList>
            <person name="Reynolds H.T."/>
            <person name="Vijayakumar V."/>
            <person name="Gluck-Thaler E."/>
            <person name="Korotkin H.B."/>
            <person name="Matheny P.B."/>
            <person name="Slot J.C."/>
        </authorList>
    </citation>
    <scope>NUCLEOTIDE SEQUENCE [LARGE SCALE GENOMIC DNA]</scope>
    <source>
        <strain evidence="5 6">SRW20</strain>
    </source>
</reference>
<dbReference type="InterPro" id="IPR002018">
    <property type="entry name" value="CarbesteraseB"/>
</dbReference>
<dbReference type="PROSITE" id="PS00941">
    <property type="entry name" value="CARBOXYLESTERASE_B_2"/>
    <property type="match status" value="1"/>
</dbReference>
<keyword evidence="2 3" id="KW-0378">Hydrolase</keyword>
<dbReference type="Pfam" id="PF00135">
    <property type="entry name" value="COesterase"/>
    <property type="match status" value="1"/>
</dbReference>
<dbReference type="InterPro" id="IPR019826">
    <property type="entry name" value="Carboxylesterase_B_AS"/>
</dbReference>
<evidence type="ECO:0000256" key="1">
    <source>
        <dbReference type="ARBA" id="ARBA00005964"/>
    </source>
</evidence>
<evidence type="ECO:0000256" key="3">
    <source>
        <dbReference type="RuleBase" id="RU361235"/>
    </source>
</evidence>
<evidence type="ECO:0000313" key="5">
    <source>
        <dbReference type="EMBL" id="PPQ97784.1"/>
    </source>
</evidence>
<dbReference type="Proteomes" id="UP000284706">
    <property type="component" value="Unassembled WGS sequence"/>
</dbReference>
<dbReference type="AlphaFoldDB" id="A0A409Y415"/>
<dbReference type="EMBL" id="NHYE01001196">
    <property type="protein sequence ID" value="PPQ97784.1"/>
    <property type="molecule type" value="Genomic_DNA"/>
</dbReference>
<protein>
    <recommendedName>
        <fullName evidence="3">Carboxylic ester hydrolase</fullName>
        <ecNumber evidence="3">3.1.1.-</ecNumber>
    </recommendedName>
</protein>
<keyword evidence="6" id="KW-1185">Reference proteome</keyword>
<evidence type="ECO:0000313" key="6">
    <source>
        <dbReference type="Proteomes" id="UP000284706"/>
    </source>
</evidence>
<dbReference type="PANTHER" id="PTHR43142:SF3">
    <property type="entry name" value="PUTATIVE (AFU_ORTHOLOGUE AFUA_3G09070)-RELATED"/>
    <property type="match status" value="1"/>
</dbReference>
<dbReference type="PANTHER" id="PTHR43142">
    <property type="entry name" value="CARBOXYLIC ESTER HYDROLASE"/>
    <property type="match status" value="1"/>
</dbReference>
<dbReference type="PROSITE" id="PS00122">
    <property type="entry name" value="CARBOXYLESTERASE_B_1"/>
    <property type="match status" value="1"/>
</dbReference>
<dbReference type="GO" id="GO:0016787">
    <property type="term" value="F:hydrolase activity"/>
    <property type="evidence" value="ECO:0007669"/>
    <property type="project" value="UniProtKB-KW"/>
</dbReference>
<dbReference type="OrthoDB" id="408631at2759"/>
<sequence length="593" mass="63170">TRDALSFRFLGIPFADPFERFTYSKPFSSAATISALSYGSPCTQSTYGSDDCLFLNVYTPFLPANANANGAKAAGLKPVLFWIYGGGFTGGESNDGIFDGGNLVSRGDVVVVSANYRLGTQGFLALNDGVTNGNFGIADQITALQWVREHIASFGGDPSRITIFGQSAGAGSVRALLGAPPAFGLFHGAIAQSNLGGFGYAATYSEYLSVEEEWEDFGKGVVEAVGCGNMSATEVLGCLRAVPDEVIFNVPNAPRYIVVDGKYITTSHLELTGRGPTAPAHVMFGWMRDDGADFVGSYPTQSSTLTSQLLGAGANVTAAVVKSPLFPMPTGPDPLANLFNLTSRVGTDGQFSASANVTAAVVKSPLFPMPTGPDPLANLFNLTSRVGTDGQFSSFKLQAPSSFKLLQASSLAETLAELTCLASRCIDQATLIAAAQHRVFPSVWAYQFDRSYAGYEPIPGTCEPPATPAFPNGDPSLPYYRCHSGELYYTFGTLGQDLKPFRDANDLILSQVSVDVWTSFARSFDPTPGAAYLAARGYANTSAALDLKRAGGWEPVTPFNGQPLRIMDVPFRMEGWLEEKQCELLGYPFNFYG</sequence>
<dbReference type="InterPro" id="IPR029058">
    <property type="entry name" value="AB_hydrolase_fold"/>
</dbReference>
<feature type="domain" description="Carboxylesterase type B" evidence="4">
    <location>
        <begin position="9"/>
        <end position="302"/>
    </location>
</feature>
<name>A0A409Y415_9AGAR</name>
<dbReference type="Gene3D" id="3.40.50.1820">
    <property type="entry name" value="alpha/beta hydrolase"/>
    <property type="match status" value="2"/>
</dbReference>
<evidence type="ECO:0000256" key="2">
    <source>
        <dbReference type="ARBA" id="ARBA00022801"/>
    </source>
</evidence>
<gene>
    <name evidence="5" type="ORF">CVT26_012787</name>
</gene>
<dbReference type="SUPFAM" id="SSF53474">
    <property type="entry name" value="alpha/beta-Hydrolases"/>
    <property type="match status" value="1"/>
</dbReference>
<evidence type="ECO:0000259" key="4">
    <source>
        <dbReference type="Pfam" id="PF00135"/>
    </source>
</evidence>
<organism evidence="5 6">
    <name type="scientific">Gymnopilus dilepis</name>
    <dbReference type="NCBI Taxonomy" id="231916"/>
    <lineage>
        <taxon>Eukaryota</taxon>
        <taxon>Fungi</taxon>
        <taxon>Dikarya</taxon>
        <taxon>Basidiomycota</taxon>
        <taxon>Agaricomycotina</taxon>
        <taxon>Agaricomycetes</taxon>
        <taxon>Agaricomycetidae</taxon>
        <taxon>Agaricales</taxon>
        <taxon>Agaricineae</taxon>
        <taxon>Hymenogastraceae</taxon>
        <taxon>Gymnopilus</taxon>
    </lineage>
</organism>
<comment type="caution">
    <text evidence="5">The sequence shown here is derived from an EMBL/GenBank/DDBJ whole genome shotgun (WGS) entry which is preliminary data.</text>
</comment>
<dbReference type="EC" id="3.1.1.-" evidence="3"/>
<accession>A0A409Y415</accession>
<proteinExistence type="inferred from homology"/>
<dbReference type="STRING" id="231916.A0A409Y415"/>
<feature type="non-terminal residue" evidence="5">
    <location>
        <position position="1"/>
    </location>
</feature>
<dbReference type="InParanoid" id="A0A409Y415"/>